<evidence type="ECO:0000313" key="2">
    <source>
        <dbReference type="EMBL" id="GFT01623.1"/>
    </source>
</evidence>
<gene>
    <name evidence="2" type="ORF">NPIL_30281</name>
</gene>
<name>A0A8X6N9U3_NEPPI</name>
<evidence type="ECO:0000256" key="1">
    <source>
        <dbReference type="SAM" id="MobiDB-lite"/>
    </source>
</evidence>
<dbReference type="AlphaFoldDB" id="A0A8X6N9U3"/>
<dbReference type="EMBL" id="BMAW01101892">
    <property type="protein sequence ID" value="GFT01623.1"/>
    <property type="molecule type" value="Genomic_DNA"/>
</dbReference>
<accession>A0A8X6N9U3</accession>
<dbReference type="Proteomes" id="UP000887013">
    <property type="component" value="Unassembled WGS sequence"/>
</dbReference>
<organism evidence="2 3">
    <name type="scientific">Nephila pilipes</name>
    <name type="common">Giant wood spider</name>
    <name type="synonym">Nephila maculata</name>
    <dbReference type="NCBI Taxonomy" id="299642"/>
    <lineage>
        <taxon>Eukaryota</taxon>
        <taxon>Metazoa</taxon>
        <taxon>Ecdysozoa</taxon>
        <taxon>Arthropoda</taxon>
        <taxon>Chelicerata</taxon>
        <taxon>Arachnida</taxon>
        <taxon>Araneae</taxon>
        <taxon>Araneomorphae</taxon>
        <taxon>Entelegynae</taxon>
        <taxon>Araneoidea</taxon>
        <taxon>Nephilidae</taxon>
        <taxon>Nephila</taxon>
    </lineage>
</organism>
<sequence>MSPLYGLMLQFNINIIKLAIKAQFTHYKKVKTEYVLLQTILYKLSSVSRSCSSNIAKALLSSKRKPYHPQGQTKSQSHKYESSRQNKNQGAREIPGPTNHYDNWAHDDLVGQNIKHIETSEQKDGKEQL</sequence>
<protein>
    <submittedName>
        <fullName evidence="2">Uncharacterized protein</fullName>
    </submittedName>
</protein>
<proteinExistence type="predicted"/>
<keyword evidence="3" id="KW-1185">Reference proteome</keyword>
<feature type="region of interest" description="Disordered" evidence="1">
    <location>
        <begin position="62"/>
        <end position="105"/>
    </location>
</feature>
<evidence type="ECO:0000313" key="3">
    <source>
        <dbReference type="Proteomes" id="UP000887013"/>
    </source>
</evidence>
<reference evidence="2" key="1">
    <citation type="submission" date="2020-08" db="EMBL/GenBank/DDBJ databases">
        <title>Multicomponent nature underlies the extraordinary mechanical properties of spider dragline silk.</title>
        <authorList>
            <person name="Kono N."/>
            <person name="Nakamura H."/>
            <person name="Mori M."/>
            <person name="Yoshida Y."/>
            <person name="Ohtoshi R."/>
            <person name="Malay A.D."/>
            <person name="Moran D.A.P."/>
            <person name="Tomita M."/>
            <person name="Numata K."/>
            <person name="Arakawa K."/>
        </authorList>
    </citation>
    <scope>NUCLEOTIDE SEQUENCE</scope>
</reference>
<comment type="caution">
    <text evidence="2">The sequence shown here is derived from an EMBL/GenBank/DDBJ whole genome shotgun (WGS) entry which is preliminary data.</text>
</comment>